<dbReference type="InterPro" id="IPR001763">
    <property type="entry name" value="Rhodanese-like_dom"/>
</dbReference>
<dbReference type="Gene3D" id="3.40.250.10">
    <property type="entry name" value="Rhodanese-like domain"/>
    <property type="match status" value="1"/>
</dbReference>
<evidence type="ECO:0000259" key="12">
    <source>
        <dbReference type="PROSITE" id="PS50206"/>
    </source>
</evidence>
<feature type="compositionally biased region" description="Gly residues" evidence="11">
    <location>
        <begin position="48"/>
        <end position="59"/>
    </location>
</feature>
<keyword evidence="3 10" id="KW-0132">Cell division</keyword>
<dbReference type="EC" id="3.1.3.48" evidence="2 10"/>
<evidence type="ECO:0000256" key="6">
    <source>
        <dbReference type="ARBA" id="ARBA00022912"/>
    </source>
</evidence>
<evidence type="ECO:0000256" key="5">
    <source>
        <dbReference type="ARBA" id="ARBA00022801"/>
    </source>
</evidence>
<keyword evidence="7 10" id="KW-0131">Cell cycle</keyword>
<evidence type="ECO:0000256" key="7">
    <source>
        <dbReference type="ARBA" id="ARBA00023306"/>
    </source>
</evidence>
<dbReference type="Pfam" id="PF00581">
    <property type="entry name" value="Rhodanese"/>
    <property type="match status" value="1"/>
</dbReference>
<dbReference type="GO" id="GO:0110032">
    <property type="term" value="P:positive regulation of G2/MI transition of meiotic cell cycle"/>
    <property type="evidence" value="ECO:0007669"/>
    <property type="project" value="TreeGrafter"/>
</dbReference>
<feature type="compositionally biased region" description="Low complexity" evidence="11">
    <location>
        <begin position="252"/>
        <end position="262"/>
    </location>
</feature>
<evidence type="ECO:0000256" key="8">
    <source>
        <dbReference type="ARBA" id="ARBA00051722"/>
    </source>
</evidence>
<dbReference type="SMART" id="SM00450">
    <property type="entry name" value="RHOD"/>
    <property type="match status" value="1"/>
</dbReference>
<dbReference type="AlphaFoldDB" id="A0A162JCY6"/>
<accession>A0A162JCY6</accession>
<dbReference type="GO" id="GO:0051301">
    <property type="term" value="P:cell division"/>
    <property type="evidence" value="ECO:0007669"/>
    <property type="project" value="UniProtKB-UniRule"/>
</dbReference>
<evidence type="ECO:0000313" key="13">
    <source>
        <dbReference type="EMBL" id="OAA67122.1"/>
    </source>
</evidence>
<evidence type="ECO:0000313" key="14">
    <source>
        <dbReference type="Proteomes" id="UP000076874"/>
    </source>
</evidence>
<evidence type="ECO:0000256" key="2">
    <source>
        <dbReference type="ARBA" id="ARBA00013064"/>
    </source>
</evidence>
<dbReference type="InterPro" id="IPR036873">
    <property type="entry name" value="Rhodanese-like_dom_sf"/>
</dbReference>
<protein>
    <recommendedName>
        <fullName evidence="9 10">M-phase inducer phosphatase</fullName>
        <ecNumber evidence="2 10">3.1.3.48</ecNumber>
    </recommendedName>
</protein>
<sequence length="649" mass="70027">METSSPLAAMHRPAAPFGRRDLFTNVRVRLSPGKPRCGGRGNERGNERGGPSGGSGGGVFSIRDQLNQNYFSMKPIHGSSPAGSLAADLCQNFTIGDDASPRFPTPRRALFTSSQTTAAENNRGFLKAPPLPVSSSPLPLDELMDMTPVPKKAAFVTEIEIPPSSPSLPSSSPGDQMMLESPCPGPQPAAHEPLRPSSSSFERRKFPRRASLTRAKGFSFAGPSGRYAADNQLPFFHFGASRLPPAAPTPPSLSASDLFQDSPSPPPPAAQPFVERRPQTANSPCASAAAAAAGGPVRSRPLFVSTNSASAALGAAAASASASRTGSPIPAYGQGHGHGHVRRPSSSFARPRRQYRRSLSMFENPVDVMKPKRDDPAVLGSAAAPTLQPSLLASVMDTEELAPCSEPASPVLPHFFPEGQNDSIPRIDRATLLRVLDGQFNDAFEHKLIIDCRFEYEYDGGHINAAINYNDKDLLTSHLFRNPPAGRTLIVLHCEYSAHRAPLMARHIRAEDRALNAEHYPHLTYPELYILAGGYSGFFGEHPSRCYPQAYVEMDAAEHAFTCEREMDRLRQNRKGLHRAQTFAFGQRDQEKNAAAQHKPLAHFADMSSPIALGRPIDTTAQDSSPCMMMGASPILGSDRGHARRMASY</sequence>
<dbReference type="PRINTS" id="PR00716">
    <property type="entry name" value="MPIPHPHTASE"/>
</dbReference>
<dbReference type="STRING" id="1081102.A0A162JCY6"/>
<dbReference type="GO" id="GO:0005634">
    <property type="term" value="C:nucleus"/>
    <property type="evidence" value="ECO:0007669"/>
    <property type="project" value="TreeGrafter"/>
</dbReference>
<feature type="domain" description="Rhodanese" evidence="12">
    <location>
        <begin position="443"/>
        <end position="547"/>
    </location>
</feature>
<keyword evidence="5 10" id="KW-0378">Hydrolase</keyword>
<dbReference type="InterPro" id="IPR000751">
    <property type="entry name" value="MPI_Phosphatase"/>
</dbReference>
<keyword evidence="6 10" id="KW-0904">Protein phosphatase</keyword>
<dbReference type="FunFam" id="3.40.250.10:FF:000021">
    <property type="entry name" value="M-phase inducer phosphatase cdc-25.2"/>
    <property type="match status" value="1"/>
</dbReference>
<evidence type="ECO:0000256" key="3">
    <source>
        <dbReference type="ARBA" id="ARBA00022618"/>
    </source>
</evidence>
<dbReference type="SUPFAM" id="SSF52821">
    <property type="entry name" value="Rhodanese/Cell cycle control phosphatase"/>
    <property type="match status" value="1"/>
</dbReference>
<comment type="function">
    <text evidence="10">Tyrosine protein phosphatase which functions as a dosage-dependent inducer of mitotic progression.</text>
</comment>
<name>A0A162JCY6_9HYPO</name>
<comment type="similarity">
    <text evidence="1 10">Belongs to the MPI phosphatase family.</text>
</comment>
<dbReference type="PANTHER" id="PTHR10828">
    <property type="entry name" value="M-PHASE INDUCER PHOSPHATASE DUAL SPECIFICITY PHOSPHATASE CDC25"/>
    <property type="match status" value="1"/>
</dbReference>
<feature type="region of interest" description="Disordered" evidence="11">
    <location>
        <begin position="322"/>
        <end position="352"/>
    </location>
</feature>
<dbReference type="GO" id="GO:0000086">
    <property type="term" value="P:G2/M transition of mitotic cell cycle"/>
    <property type="evidence" value="ECO:0007669"/>
    <property type="project" value="TreeGrafter"/>
</dbReference>
<comment type="catalytic activity">
    <reaction evidence="8 10">
        <text>O-phospho-L-tyrosyl-[protein] + H2O = L-tyrosyl-[protein] + phosphate</text>
        <dbReference type="Rhea" id="RHEA:10684"/>
        <dbReference type="Rhea" id="RHEA-COMP:10136"/>
        <dbReference type="Rhea" id="RHEA-COMP:20101"/>
        <dbReference type="ChEBI" id="CHEBI:15377"/>
        <dbReference type="ChEBI" id="CHEBI:43474"/>
        <dbReference type="ChEBI" id="CHEBI:46858"/>
        <dbReference type="ChEBI" id="CHEBI:61978"/>
        <dbReference type="EC" id="3.1.3.48"/>
    </reaction>
</comment>
<evidence type="ECO:0000256" key="1">
    <source>
        <dbReference type="ARBA" id="ARBA00011065"/>
    </source>
</evidence>
<evidence type="ECO:0000256" key="11">
    <source>
        <dbReference type="SAM" id="MobiDB-lite"/>
    </source>
</evidence>
<evidence type="ECO:0000256" key="10">
    <source>
        <dbReference type="RuleBase" id="RU368028"/>
    </source>
</evidence>
<dbReference type="EMBL" id="AZHD01000002">
    <property type="protein sequence ID" value="OAA67122.1"/>
    <property type="molecule type" value="Genomic_DNA"/>
</dbReference>
<proteinExistence type="inferred from homology"/>
<dbReference type="OrthoDB" id="26523at2759"/>
<dbReference type="Proteomes" id="UP000076874">
    <property type="component" value="Unassembled WGS sequence"/>
</dbReference>
<feature type="region of interest" description="Disordered" evidence="11">
    <location>
        <begin position="160"/>
        <end position="208"/>
    </location>
</feature>
<dbReference type="GO" id="GO:0004725">
    <property type="term" value="F:protein tyrosine phosphatase activity"/>
    <property type="evidence" value="ECO:0007669"/>
    <property type="project" value="UniProtKB-UniRule"/>
</dbReference>
<organism evidence="13 14">
    <name type="scientific">Niveomyces insectorum RCEF 264</name>
    <dbReference type="NCBI Taxonomy" id="1081102"/>
    <lineage>
        <taxon>Eukaryota</taxon>
        <taxon>Fungi</taxon>
        <taxon>Dikarya</taxon>
        <taxon>Ascomycota</taxon>
        <taxon>Pezizomycotina</taxon>
        <taxon>Sordariomycetes</taxon>
        <taxon>Hypocreomycetidae</taxon>
        <taxon>Hypocreales</taxon>
        <taxon>Cordycipitaceae</taxon>
        <taxon>Niveomyces</taxon>
    </lineage>
</organism>
<dbReference type="GO" id="GO:0005737">
    <property type="term" value="C:cytoplasm"/>
    <property type="evidence" value="ECO:0007669"/>
    <property type="project" value="TreeGrafter"/>
</dbReference>
<dbReference type="PROSITE" id="PS50206">
    <property type="entry name" value="RHODANESE_3"/>
    <property type="match status" value="1"/>
</dbReference>
<gene>
    <name evidence="13" type="ORF">SPI_01698</name>
</gene>
<comment type="caution">
    <text evidence="13">The sequence shown here is derived from an EMBL/GenBank/DDBJ whole genome shotgun (WGS) entry which is preliminary data.</text>
</comment>
<feature type="region of interest" description="Disordered" evidence="11">
    <location>
        <begin position="246"/>
        <end position="287"/>
    </location>
</feature>
<dbReference type="GO" id="GO:0010971">
    <property type="term" value="P:positive regulation of G2/M transition of mitotic cell cycle"/>
    <property type="evidence" value="ECO:0007669"/>
    <property type="project" value="TreeGrafter"/>
</dbReference>
<reference evidence="13 14" key="1">
    <citation type="journal article" date="2016" name="Genome Biol. Evol.">
        <title>Divergent and convergent evolution of fungal pathogenicity.</title>
        <authorList>
            <person name="Shang Y."/>
            <person name="Xiao G."/>
            <person name="Zheng P."/>
            <person name="Cen K."/>
            <person name="Zhan S."/>
            <person name="Wang C."/>
        </authorList>
    </citation>
    <scope>NUCLEOTIDE SEQUENCE [LARGE SCALE GENOMIC DNA]</scope>
    <source>
        <strain evidence="13 14">RCEF 264</strain>
    </source>
</reference>
<evidence type="ECO:0000256" key="9">
    <source>
        <dbReference type="ARBA" id="ARBA00067190"/>
    </source>
</evidence>
<keyword evidence="4 10" id="KW-0498">Mitosis</keyword>
<dbReference type="PANTHER" id="PTHR10828:SF17">
    <property type="entry name" value="PROTEIN-TYROSINE-PHOSPHATASE"/>
    <property type="match status" value="1"/>
</dbReference>
<evidence type="ECO:0000256" key="4">
    <source>
        <dbReference type="ARBA" id="ARBA00022776"/>
    </source>
</evidence>
<feature type="region of interest" description="Disordered" evidence="11">
    <location>
        <begin position="29"/>
        <end position="59"/>
    </location>
</feature>
<keyword evidence="14" id="KW-1185">Reference proteome</keyword>
<dbReference type="CDD" id="cd01530">
    <property type="entry name" value="Cdc25"/>
    <property type="match status" value="1"/>
</dbReference>